<dbReference type="SUPFAM" id="SSF52540">
    <property type="entry name" value="P-loop containing nucleoside triphosphate hydrolases"/>
    <property type="match status" value="1"/>
</dbReference>
<dbReference type="Proteomes" id="UP000279275">
    <property type="component" value="Unassembled WGS sequence"/>
</dbReference>
<dbReference type="PANTHER" id="PTHR43384:SF14">
    <property type="entry name" value="ESX-1 SECRETION-ASSOCIATED PROTEIN ESPI"/>
    <property type="match status" value="1"/>
</dbReference>
<reference evidence="3 4" key="1">
    <citation type="submission" date="2018-10" db="EMBL/GenBank/DDBJ databases">
        <title>Isolation from cow dung.</title>
        <authorList>
            <person name="Ling L."/>
        </authorList>
    </citation>
    <scope>NUCLEOTIDE SEQUENCE [LARGE SCALE GENOMIC DNA]</scope>
    <source>
        <strain evidence="3 4">NEAU-LL90</strain>
    </source>
</reference>
<dbReference type="InterPro" id="IPR027417">
    <property type="entry name" value="P-loop_NTPase"/>
</dbReference>
<dbReference type="InterPro" id="IPR002586">
    <property type="entry name" value="CobQ/CobB/MinD/ParA_Nub-bd_dom"/>
</dbReference>
<accession>A0A3M2KWB4</accession>
<evidence type="ECO:0000256" key="1">
    <source>
        <dbReference type="SAM" id="MobiDB-lite"/>
    </source>
</evidence>
<dbReference type="EMBL" id="RFFH01000014">
    <property type="protein sequence ID" value="RMI29511.1"/>
    <property type="molecule type" value="Genomic_DNA"/>
</dbReference>
<dbReference type="PANTHER" id="PTHR43384">
    <property type="entry name" value="SEPTUM SITE-DETERMINING PROTEIN MIND HOMOLOG, CHLOROPLASTIC-RELATED"/>
    <property type="match status" value="1"/>
</dbReference>
<name>A0A3M2KWB4_9NOCA</name>
<evidence type="ECO:0000259" key="2">
    <source>
        <dbReference type="Pfam" id="PF01656"/>
    </source>
</evidence>
<dbReference type="Gene3D" id="3.40.50.300">
    <property type="entry name" value="P-loop containing nucleotide triphosphate hydrolases"/>
    <property type="match status" value="1"/>
</dbReference>
<proteinExistence type="predicted"/>
<dbReference type="AlphaFoldDB" id="A0A3M2KWB4"/>
<dbReference type="Pfam" id="PF01656">
    <property type="entry name" value="CbiA"/>
    <property type="match status" value="1"/>
</dbReference>
<feature type="region of interest" description="Disordered" evidence="1">
    <location>
        <begin position="1"/>
        <end position="29"/>
    </location>
</feature>
<keyword evidence="4" id="KW-1185">Reference proteome</keyword>
<dbReference type="GO" id="GO:0005524">
    <property type="term" value="F:ATP binding"/>
    <property type="evidence" value="ECO:0007669"/>
    <property type="project" value="TreeGrafter"/>
</dbReference>
<dbReference type="GO" id="GO:0009898">
    <property type="term" value="C:cytoplasmic side of plasma membrane"/>
    <property type="evidence" value="ECO:0007669"/>
    <property type="project" value="TreeGrafter"/>
</dbReference>
<dbReference type="OrthoDB" id="3204399at2"/>
<dbReference type="GO" id="GO:0051782">
    <property type="term" value="P:negative regulation of cell division"/>
    <property type="evidence" value="ECO:0007669"/>
    <property type="project" value="TreeGrafter"/>
</dbReference>
<evidence type="ECO:0000313" key="4">
    <source>
        <dbReference type="Proteomes" id="UP000279275"/>
    </source>
</evidence>
<gene>
    <name evidence="3" type="ORF">EBN03_25915</name>
</gene>
<dbReference type="GO" id="GO:0016887">
    <property type="term" value="F:ATP hydrolysis activity"/>
    <property type="evidence" value="ECO:0007669"/>
    <property type="project" value="TreeGrafter"/>
</dbReference>
<sequence>MSVQPTAEPLSGGTPIPLTEPTSAGPEAAAPAAQPYIAAAQPYSVGYAAPAQAAAAAQDRTAATQSQSAAAQAQSTVAQPHPAAAQVYPAQQYQQAYAAAPQQYSGTVAQQPAAGQSSLLNLAPTSPELLAEIAATKQAHLRSTQGMRGALNKVGFSLGLSPAERRIQDRRTRIRRQLTRNYQIAVISVKGGVGRTTTVAALGSTYAELRADRVVAVDANPDFSDLASRTSRHPYGLTLRDLAMAPQLDSFAAVQSFASVNSADLAVVASPWSPEAAAPLTGAEYVAGVGILRRHYNLLVIDCGTGVLDSATATVLRTSDAVVVVTPATVRGVTGAVATLRWLDAHGLSQQLAASMVAIVHQHPARPTVEVDKIEELFAAAERPTRTLPYDPHLAEGGEIDLRLLQEETAVAFEELAAALADWFPSHPAATAYTDRGVHR</sequence>
<evidence type="ECO:0000313" key="3">
    <source>
        <dbReference type="EMBL" id="RMI29511.1"/>
    </source>
</evidence>
<organism evidence="3 4">
    <name type="scientific">Nocardia stercoris</name>
    <dbReference type="NCBI Taxonomy" id="2483361"/>
    <lineage>
        <taxon>Bacteria</taxon>
        <taxon>Bacillati</taxon>
        <taxon>Actinomycetota</taxon>
        <taxon>Actinomycetes</taxon>
        <taxon>Mycobacteriales</taxon>
        <taxon>Nocardiaceae</taxon>
        <taxon>Nocardia</taxon>
    </lineage>
</organism>
<feature type="domain" description="CobQ/CobB/MinD/ParA nucleotide binding" evidence="2">
    <location>
        <begin position="184"/>
        <end position="378"/>
    </location>
</feature>
<protein>
    <submittedName>
        <fullName evidence="3">MinD/ParA family protein</fullName>
    </submittedName>
</protein>
<dbReference type="GO" id="GO:0005829">
    <property type="term" value="C:cytosol"/>
    <property type="evidence" value="ECO:0007669"/>
    <property type="project" value="TreeGrafter"/>
</dbReference>
<comment type="caution">
    <text evidence="3">The sequence shown here is derived from an EMBL/GenBank/DDBJ whole genome shotgun (WGS) entry which is preliminary data.</text>
</comment>
<dbReference type="InterPro" id="IPR050625">
    <property type="entry name" value="ParA/MinD_ATPase"/>
</dbReference>
<feature type="compositionally biased region" description="Low complexity" evidence="1">
    <location>
        <begin position="19"/>
        <end position="29"/>
    </location>
</feature>